<keyword evidence="2" id="KW-1185">Reference proteome</keyword>
<evidence type="ECO:0000313" key="2">
    <source>
        <dbReference type="Proteomes" id="UP000233551"/>
    </source>
</evidence>
<evidence type="ECO:0000313" key="1">
    <source>
        <dbReference type="EMBL" id="PKI41403.1"/>
    </source>
</evidence>
<dbReference type="Proteomes" id="UP000233551">
    <property type="component" value="Unassembled WGS sequence"/>
</dbReference>
<gene>
    <name evidence="1" type="ORF">CRG98_038206</name>
</gene>
<organism evidence="1 2">
    <name type="scientific">Punica granatum</name>
    <name type="common">Pomegranate</name>
    <dbReference type="NCBI Taxonomy" id="22663"/>
    <lineage>
        <taxon>Eukaryota</taxon>
        <taxon>Viridiplantae</taxon>
        <taxon>Streptophyta</taxon>
        <taxon>Embryophyta</taxon>
        <taxon>Tracheophyta</taxon>
        <taxon>Spermatophyta</taxon>
        <taxon>Magnoliopsida</taxon>
        <taxon>eudicotyledons</taxon>
        <taxon>Gunneridae</taxon>
        <taxon>Pentapetalae</taxon>
        <taxon>rosids</taxon>
        <taxon>malvids</taxon>
        <taxon>Myrtales</taxon>
        <taxon>Lythraceae</taxon>
        <taxon>Punica</taxon>
    </lineage>
</organism>
<protein>
    <submittedName>
        <fullName evidence="1">Uncharacterized protein</fullName>
    </submittedName>
</protein>
<dbReference type="EMBL" id="PGOL01003382">
    <property type="protein sequence ID" value="PKI41403.1"/>
    <property type="molecule type" value="Genomic_DNA"/>
</dbReference>
<comment type="caution">
    <text evidence="1">The sequence shown here is derived from an EMBL/GenBank/DDBJ whole genome shotgun (WGS) entry which is preliminary data.</text>
</comment>
<proteinExistence type="predicted"/>
<sequence>MANEAIHNHPNDKEQEVEAIQAREQRIERMEQTLKRRANVNLSDTANIHPMMEEGILHNDHGPERKDERPKPIDCKEEKIEEVPKIVESPKKEKVFEAKIELTLESQELPISLEEKIIKMSSVSKSPHMEFQALANKDPSL</sequence>
<accession>A0A2I0IC65</accession>
<name>A0A2I0IC65_PUNGR</name>
<dbReference type="AlphaFoldDB" id="A0A2I0IC65"/>
<reference evidence="1 2" key="1">
    <citation type="submission" date="2017-11" db="EMBL/GenBank/DDBJ databases">
        <title>De-novo sequencing of pomegranate (Punica granatum L.) genome.</title>
        <authorList>
            <person name="Akparov Z."/>
            <person name="Amiraslanov A."/>
            <person name="Hajiyeva S."/>
            <person name="Abbasov M."/>
            <person name="Kaur K."/>
            <person name="Hamwieh A."/>
            <person name="Solovyev V."/>
            <person name="Salamov A."/>
            <person name="Braich B."/>
            <person name="Kosarev P."/>
            <person name="Mahmoud A."/>
            <person name="Hajiyev E."/>
            <person name="Babayeva S."/>
            <person name="Izzatullayeva V."/>
            <person name="Mammadov A."/>
            <person name="Mammadov A."/>
            <person name="Sharifova S."/>
            <person name="Ojaghi J."/>
            <person name="Eynullazada K."/>
            <person name="Bayramov B."/>
            <person name="Abdulazimova A."/>
            <person name="Shahmuradov I."/>
        </authorList>
    </citation>
    <scope>NUCLEOTIDE SEQUENCE [LARGE SCALE GENOMIC DNA]</scope>
    <source>
        <strain evidence="2">cv. AG2017</strain>
        <tissue evidence="1">Leaf</tissue>
    </source>
</reference>